<feature type="non-terminal residue" evidence="1">
    <location>
        <position position="54"/>
    </location>
</feature>
<organism evidence="1 2">
    <name type="scientific">Symbiodinium pilosum</name>
    <name type="common">Dinoflagellate</name>
    <dbReference type="NCBI Taxonomy" id="2952"/>
    <lineage>
        <taxon>Eukaryota</taxon>
        <taxon>Sar</taxon>
        <taxon>Alveolata</taxon>
        <taxon>Dinophyceae</taxon>
        <taxon>Suessiales</taxon>
        <taxon>Symbiodiniaceae</taxon>
        <taxon>Symbiodinium</taxon>
    </lineage>
</organism>
<dbReference type="EMBL" id="CAJNIZ010022944">
    <property type="protein sequence ID" value="CAE7465307.1"/>
    <property type="molecule type" value="Genomic_DNA"/>
</dbReference>
<evidence type="ECO:0000313" key="2">
    <source>
        <dbReference type="Proteomes" id="UP000649617"/>
    </source>
</evidence>
<evidence type="ECO:0000313" key="1">
    <source>
        <dbReference type="EMBL" id="CAE7465307.1"/>
    </source>
</evidence>
<proteinExistence type="predicted"/>
<keyword evidence="2" id="KW-1185">Reference proteome</keyword>
<reference evidence="1" key="1">
    <citation type="submission" date="2021-02" db="EMBL/GenBank/DDBJ databases">
        <authorList>
            <person name="Dougan E. K."/>
            <person name="Rhodes N."/>
            <person name="Thang M."/>
            <person name="Chan C."/>
        </authorList>
    </citation>
    <scope>NUCLEOTIDE SEQUENCE</scope>
</reference>
<dbReference type="AlphaFoldDB" id="A0A812S5T4"/>
<comment type="caution">
    <text evidence="1">The sequence shown here is derived from an EMBL/GenBank/DDBJ whole genome shotgun (WGS) entry which is preliminary data.</text>
</comment>
<name>A0A812S5T4_SYMPI</name>
<gene>
    <name evidence="1" type="ORF">SPIL2461_LOCUS11673</name>
</gene>
<protein>
    <submittedName>
        <fullName evidence="1">Uncharacterized protein</fullName>
    </submittedName>
</protein>
<accession>A0A812S5T4</accession>
<sequence length="54" mass="6034">MSKWPAKQLRTSTPTATTTCFSSLPRRRIASSAPLRPRPCPTSWAAMPWTKGFL</sequence>
<dbReference type="Proteomes" id="UP000649617">
    <property type="component" value="Unassembled WGS sequence"/>
</dbReference>